<proteinExistence type="predicted"/>
<evidence type="ECO:0000313" key="2">
    <source>
        <dbReference type="EMBL" id="SBR60841.1"/>
    </source>
</evidence>
<dbReference type="Gene3D" id="3.30.420.10">
    <property type="entry name" value="Ribonuclease H-like superfamily/Ribonuclease H"/>
    <property type="match status" value="1"/>
</dbReference>
<reference evidence="2" key="2">
    <citation type="submission" date="2016-06" db="EMBL/GenBank/DDBJ databases">
        <title>The genome of a short-lived fish provides insights into sex chromosome evolution and the genetic control of aging.</title>
        <authorList>
            <person name="Reichwald K."/>
            <person name="Felder M."/>
            <person name="Petzold A."/>
            <person name="Koch P."/>
            <person name="Groth M."/>
            <person name="Platzer M."/>
        </authorList>
    </citation>
    <scope>NUCLEOTIDE SEQUENCE</scope>
    <source>
        <tissue evidence="2">Brain</tissue>
    </source>
</reference>
<sequence length="63" mass="6845">ESLGCAGEGLVQRPDLPSSRKDLGETLMQHGMEISLVMLEKLIKTMPQQMCAVIKAKGGPTKY</sequence>
<accession>A0A1A8MW78</accession>
<feature type="non-terminal residue" evidence="2">
    <location>
        <position position="63"/>
    </location>
</feature>
<dbReference type="EMBL" id="HAEF01019682">
    <property type="protein sequence ID" value="SBR60841.1"/>
    <property type="molecule type" value="Transcribed_RNA"/>
</dbReference>
<reference evidence="2" key="1">
    <citation type="submission" date="2016-05" db="EMBL/GenBank/DDBJ databases">
        <authorList>
            <person name="Lavstsen T."/>
            <person name="Jespersen J.S."/>
        </authorList>
    </citation>
    <scope>NUCLEOTIDE SEQUENCE</scope>
    <source>
        <tissue evidence="2">Brain</tissue>
    </source>
</reference>
<evidence type="ECO:0000256" key="1">
    <source>
        <dbReference type="SAM" id="MobiDB-lite"/>
    </source>
</evidence>
<gene>
    <name evidence="2" type="primary">BX000999.2</name>
</gene>
<feature type="non-terminal residue" evidence="2">
    <location>
        <position position="1"/>
    </location>
</feature>
<organism evidence="2">
    <name type="scientific">Nothobranchius pienaari</name>
    <dbReference type="NCBI Taxonomy" id="704102"/>
    <lineage>
        <taxon>Eukaryota</taxon>
        <taxon>Metazoa</taxon>
        <taxon>Chordata</taxon>
        <taxon>Craniata</taxon>
        <taxon>Vertebrata</taxon>
        <taxon>Euteleostomi</taxon>
        <taxon>Actinopterygii</taxon>
        <taxon>Neopterygii</taxon>
        <taxon>Teleostei</taxon>
        <taxon>Neoteleostei</taxon>
        <taxon>Acanthomorphata</taxon>
        <taxon>Ovalentaria</taxon>
        <taxon>Atherinomorphae</taxon>
        <taxon>Cyprinodontiformes</taxon>
        <taxon>Nothobranchiidae</taxon>
        <taxon>Nothobranchius</taxon>
    </lineage>
</organism>
<dbReference type="InterPro" id="IPR036397">
    <property type="entry name" value="RNaseH_sf"/>
</dbReference>
<feature type="region of interest" description="Disordered" evidence="1">
    <location>
        <begin position="1"/>
        <end position="21"/>
    </location>
</feature>
<dbReference type="AlphaFoldDB" id="A0A1A8MW78"/>
<protein>
    <submittedName>
        <fullName evidence="2">Uncharacterized protein</fullName>
    </submittedName>
</protein>
<name>A0A1A8MW78_9TELE</name>
<dbReference type="GO" id="GO:0003676">
    <property type="term" value="F:nucleic acid binding"/>
    <property type="evidence" value="ECO:0007669"/>
    <property type="project" value="InterPro"/>
</dbReference>